<gene>
    <name evidence="3" type="ORF">GXW71_22125</name>
</gene>
<dbReference type="Proteomes" id="UP001196870">
    <property type="component" value="Unassembled WGS sequence"/>
</dbReference>
<dbReference type="EMBL" id="JAAGBB010000029">
    <property type="protein sequence ID" value="MBR0667075.1"/>
    <property type="molecule type" value="Genomic_DNA"/>
</dbReference>
<feature type="compositionally biased region" description="Polar residues" evidence="1">
    <location>
        <begin position="46"/>
        <end position="59"/>
    </location>
</feature>
<feature type="chain" id="PRO_5045678304" evidence="2">
    <location>
        <begin position="24"/>
        <end position="59"/>
    </location>
</feature>
<proteinExistence type="predicted"/>
<protein>
    <submittedName>
        <fullName evidence="3">Uncharacterized protein</fullName>
    </submittedName>
</protein>
<dbReference type="RefSeq" id="WP_211854855.1">
    <property type="nucleotide sequence ID" value="NZ_JAAGBB010000029.1"/>
</dbReference>
<feature type="region of interest" description="Disordered" evidence="1">
    <location>
        <begin position="34"/>
        <end position="59"/>
    </location>
</feature>
<comment type="caution">
    <text evidence="3">The sequence shown here is derived from an EMBL/GenBank/DDBJ whole genome shotgun (WGS) entry which is preliminary data.</text>
</comment>
<feature type="signal peptide" evidence="2">
    <location>
        <begin position="1"/>
        <end position="23"/>
    </location>
</feature>
<reference evidence="4" key="1">
    <citation type="journal article" date="2021" name="Syst. Appl. Microbiol.">
        <title>Roseomonas hellenica sp. nov., isolated from roots of wild-growing Alkanna tinctoria.</title>
        <authorList>
            <person name="Rat A."/>
            <person name="Naranjo H.D."/>
            <person name="Lebbe L."/>
            <person name="Cnockaert M."/>
            <person name="Krigas N."/>
            <person name="Grigoriadou K."/>
            <person name="Maloupa E."/>
            <person name="Willems A."/>
        </authorList>
    </citation>
    <scope>NUCLEOTIDE SEQUENCE [LARGE SCALE GENOMIC DNA]</scope>
    <source>
        <strain evidence="4">LMG 31523</strain>
    </source>
</reference>
<keyword evidence="4" id="KW-1185">Reference proteome</keyword>
<evidence type="ECO:0000256" key="2">
    <source>
        <dbReference type="SAM" id="SignalP"/>
    </source>
</evidence>
<evidence type="ECO:0000313" key="3">
    <source>
        <dbReference type="EMBL" id="MBR0667075.1"/>
    </source>
</evidence>
<evidence type="ECO:0000256" key="1">
    <source>
        <dbReference type="SAM" id="MobiDB-lite"/>
    </source>
</evidence>
<sequence>MKRVLMAAVLAASTLGLAGVAMAADVVDETPATRTQLAGPSDGSFVRQQSLQYNTDNGE</sequence>
<keyword evidence="2" id="KW-0732">Signal</keyword>
<organism evidence="3 4">
    <name type="scientific">Plastoroseomonas hellenica</name>
    <dbReference type="NCBI Taxonomy" id="2687306"/>
    <lineage>
        <taxon>Bacteria</taxon>
        <taxon>Pseudomonadati</taxon>
        <taxon>Pseudomonadota</taxon>
        <taxon>Alphaproteobacteria</taxon>
        <taxon>Acetobacterales</taxon>
        <taxon>Acetobacteraceae</taxon>
        <taxon>Plastoroseomonas</taxon>
    </lineage>
</organism>
<evidence type="ECO:0000313" key="4">
    <source>
        <dbReference type="Proteomes" id="UP001196870"/>
    </source>
</evidence>
<name>A0ABS5F3F5_9PROT</name>
<accession>A0ABS5F3F5</accession>